<dbReference type="Proteomes" id="UP000799118">
    <property type="component" value="Unassembled WGS sequence"/>
</dbReference>
<dbReference type="EMBL" id="ML769714">
    <property type="protein sequence ID" value="KAE9389045.1"/>
    <property type="molecule type" value="Genomic_DNA"/>
</dbReference>
<name>A0A6A4GVG2_9AGAR</name>
<keyword evidence="2" id="KW-1185">Reference proteome</keyword>
<evidence type="ECO:0000313" key="2">
    <source>
        <dbReference type="Proteomes" id="UP000799118"/>
    </source>
</evidence>
<accession>A0A6A4GVG2</accession>
<dbReference type="AlphaFoldDB" id="A0A6A4GVG2"/>
<organism evidence="1 2">
    <name type="scientific">Gymnopus androsaceus JB14</name>
    <dbReference type="NCBI Taxonomy" id="1447944"/>
    <lineage>
        <taxon>Eukaryota</taxon>
        <taxon>Fungi</taxon>
        <taxon>Dikarya</taxon>
        <taxon>Basidiomycota</taxon>
        <taxon>Agaricomycotina</taxon>
        <taxon>Agaricomycetes</taxon>
        <taxon>Agaricomycetidae</taxon>
        <taxon>Agaricales</taxon>
        <taxon>Marasmiineae</taxon>
        <taxon>Omphalotaceae</taxon>
        <taxon>Gymnopus</taxon>
    </lineage>
</organism>
<reference evidence="1" key="1">
    <citation type="journal article" date="2019" name="Environ. Microbiol.">
        <title>Fungal ecological strategies reflected in gene transcription - a case study of two litter decomposers.</title>
        <authorList>
            <person name="Barbi F."/>
            <person name="Kohler A."/>
            <person name="Barry K."/>
            <person name="Baskaran P."/>
            <person name="Daum C."/>
            <person name="Fauchery L."/>
            <person name="Ihrmark K."/>
            <person name="Kuo A."/>
            <person name="LaButti K."/>
            <person name="Lipzen A."/>
            <person name="Morin E."/>
            <person name="Grigoriev I.V."/>
            <person name="Henrissat B."/>
            <person name="Lindahl B."/>
            <person name="Martin F."/>
        </authorList>
    </citation>
    <scope>NUCLEOTIDE SEQUENCE</scope>
    <source>
        <strain evidence="1">JB14</strain>
    </source>
</reference>
<proteinExistence type="predicted"/>
<protein>
    <submittedName>
        <fullName evidence="1">Uncharacterized protein</fullName>
    </submittedName>
</protein>
<dbReference type="OrthoDB" id="2274644at2759"/>
<sequence length="115" mass="13261">MLKCLDTWASRLGHYKRGSKKYPPTFDINTHTFTFMTIAVLQNLGLLPSFQYTPNIRNANSSTAKDLTKYRLPDVGHWRPAADLSLQEALYAWFKFVLGQRISILSSTNYRCQSR</sequence>
<gene>
    <name evidence="1" type="ORF">BT96DRAFT_414085</name>
</gene>
<evidence type="ECO:0000313" key="1">
    <source>
        <dbReference type="EMBL" id="KAE9389045.1"/>
    </source>
</evidence>